<protein>
    <recommendedName>
        <fullName evidence="3">Pao retrotransposon peptidase</fullName>
    </recommendedName>
</protein>
<reference evidence="2" key="1">
    <citation type="journal article" date="2015" name="Nat. Genet.">
        <title>The genome and transcriptome of the zoonotic hookworm Ancylostoma ceylanicum identify infection-specific gene families.</title>
        <authorList>
            <person name="Schwarz E.M."/>
            <person name="Hu Y."/>
            <person name="Antoshechkin I."/>
            <person name="Miller M.M."/>
            <person name="Sternberg P.W."/>
            <person name="Aroian R.V."/>
        </authorList>
    </citation>
    <scope>NUCLEOTIDE SEQUENCE</scope>
    <source>
        <strain evidence="2">HY135</strain>
    </source>
</reference>
<dbReference type="Pfam" id="PF05380">
    <property type="entry name" value="Peptidase_A17"/>
    <property type="match status" value="1"/>
</dbReference>
<dbReference type="Proteomes" id="UP000024635">
    <property type="component" value="Unassembled WGS sequence"/>
</dbReference>
<evidence type="ECO:0000313" key="2">
    <source>
        <dbReference type="Proteomes" id="UP000024635"/>
    </source>
</evidence>
<gene>
    <name evidence="1" type="primary">Acey_s1572.g3919</name>
    <name evidence="1" type="ORF">Y032_1572g3919</name>
</gene>
<dbReference type="STRING" id="53326.A0A016W4G3"/>
<feature type="non-terminal residue" evidence="1">
    <location>
        <position position="298"/>
    </location>
</feature>
<keyword evidence="2" id="KW-1185">Reference proteome</keyword>
<dbReference type="AlphaFoldDB" id="A0A016W4G3"/>
<proteinExistence type="predicted"/>
<accession>A0A016W4G3</accession>
<name>A0A016W4G3_9BILA</name>
<dbReference type="InterPro" id="IPR008042">
    <property type="entry name" value="Retrotrans_Pao"/>
</dbReference>
<organism evidence="1 2">
    <name type="scientific">Ancylostoma ceylanicum</name>
    <dbReference type="NCBI Taxonomy" id="53326"/>
    <lineage>
        <taxon>Eukaryota</taxon>
        <taxon>Metazoa</taxon>
        <taxon>Ecdysozoa</taxon>
        <taxon>Nematoda</taxon>
        <taxon>Chromadorea</taxon>
        <taxon>Rhabditida</taxon>
        <taxon>Rhabditina</taxon>
        <taxon>Rhabditomorpha</taxon>
        <taxon>Strongyloidea</taxon>
        <taxon>Ancylostomatidae</taxon>
        <taxon>Ancylostomatinae</taxon>
        <taxon>Ancylostoma</taxon>
    </lineage>
</organism>
<dbReference type="EMBL" id="JARK01001171">
    <property type="protein sequence ID" value="EYC34729.1"/>
    <property type="molecule type" value="Genomic_DNA"/>
</dbReference>
<evidence type="ECO:0000313" key="1">
    <source>
        <dbReference type="EMBL" id="EYC34729.1"/>
    </source>
</evidence>
<dbReference type="PANTHER" id="PTHR47331">
    <property type="entry name" value="PHD-TYPE DOMAIN-CONTAINING PROTEIN"/>
    <property type="match status" value="1"/>
</dbReference>
<comment type="caution">
    <text evidence="1">The sequence shown here is derived from an EMBL/GenBank/DDBJ whole genome shotgun (WGS) entry which is preliminary data.</text>
</comment>
<evidence type="ECO:0008006" key="3">
    <source>
        <dbReference type="Google" id="ProtNLM"/>
    </source>
</evidence>
<dbReference type="OrthoDB" id="429521at2759"/>
<sequence>MRFCRLPFGINASPFLLAISIKHGVRQQKGFSEAIMKELESNLYVDNVMMTDVSTDSLIEKYSTCKRIFLNMSMNLRQFITNDEECNKNINKEDLSKARYPKILGIPWNPREDTMSLRCKLRYSENPTKRKVLQAVHLTFDPLGYLTPLLLPAKVFLQELWKREYSWDDPLSAEDDRDWKAICENATSYVTTISRSMTKSYEDNRYEINTCVDASNRSYAAVVYLRIIDQQGNITSSLVMARQRLAPLKEKGKTLTIPRLELLALLIGTRLSDFVLKEIGLPITEVRIYSDSKVALQW</sequence>